<protein>
    <submittedName>
        <fullName evidence="2">Uncharacterized protein</fullName>
    </submittedName>
</protein>
<organism evidence="2 3">
    <name type="scientific">Albula glossodonta</name>
    <name type="common">roundjaw bonefish</name>
    <dbReference type="NCBI Taxonomy" id="121402"/>
    <lineage>
        <taxon>Eukaryota</taxon>
        <taxon>Metazoa</taxon>
        <taxon>Chordata</taxon>
        <taxon>Craniata</taxon>
        <taxon>Vertebrata</taxon>
        <taxon>Euteleostomi</taxon>
        <taxon>Actinopterygii</taxon>
        <taxon>Neopterygii</taxon>
        <taxon>Teleostei</taxon>
        <taxon>Albuliformes</taxon>
        <taxon>Albulidae</taxon>
        <taxon>Albula</taxon>
    </lineage>
</organism>
<evidence type="ECO:0000313" key="2">
    <source>
        <dbReference type="EMBL" id="KAG9343820.1"/>
    </source>
</evidence>
<feature type="region of interest" description="Disordered" evidence="1">
    <location>
        <begin position="1"/>
        <end position="24"/>
    </location>
</feature>
<feature type="region of interest" description="Disordered" evidence="1">
    <location>
        <begin position="46"/>
        <end position="71"/>
    </location>
</feature>
<accession>A0A8T2NWZ8</accession>
<name>A0A8T2NWZ8_9TELE</name>
<proteinExistence type="predicted"/>
<dbReference type="AlphaFoldDB" id="A0A8T2NWZ8"/>
<dbReference type="Proteomes" id="UP000824540">
    <property type="component" value="Unassembled WGS sequence"/>
</dbReference>
<evidence type="ECO:0000313" key="3">
    <source>
        <dbReference type="Proteomes" id="UP000824540"/>
    </source>
</evidence>
<dbReference type="EMBL" id="JAFBMS010000022">
    <property type="protein sequence ID" value="KAG9343820.1"/>
    <property type="molecule type" value="Genomic_DNA"/>
</dbReference>
<comment type="caution">
    <text evidence="2">The sequence shown here is derived from an EMBL/GenBank/DDBJ whole genome shotgun (WGS) entry which is preliminary data.</text>
</comment>
<sequence>MKAALCGYRDSREANPELGPPPSVDEAANTLMTRLGFLLGEKVSEGPAGAQYSMEEQDDSQTGPPLLAMEGGDGKGGMWPFCAWPLEQEELDARVLDELGARELGALVASWY</sequence>
<gene>
    <name evidence="2" type="ORF">JZ751_013201</name>
</gene>
<dbReference type="OrthoDB" id="8960715at2759"/>
<evidence type="ECO:0000256" key="1">
    <source>
        <dbReference type="SAM" id="MobiDB-lite"/>
    </source>
</evidence>
<keyword evidence="3" id="KW-1185">Reference proteome</keyword>
<reference evidence="2" key="1">
    <citation type="thesis" date="2021" institute="BYU ScholarsArchive" country="Provo, UT, USA">
        <title>Applications of and Algorithms for Genome Assembly and Genomic Analyses with an Emphasis on Marine Teleosts.</title>
        <authorList>
            <person name="Pickett B.D."/>
        </authorList>
    </citation>
    <scope>NUCLEOTIDE SEQUENCE</scope>
    <source>
        <strain evidence="2">HI-2016</strain>
    </source>
</reference>